<organism evidence="1 2">
    <name type="scientific">Neocallimastix californiae</name>
    <dbReference type="NCBI Taxonomy" id="1754190"/>
    <lineage>
        <taxon>Eukaryota</taxon>
        <taxon>Fungi</taxon>
        <taxon>Fungi incertae sedis</taxon>
        <taxon>Chytridiomycota</taxon>
        <taxon>Chytridiomycota incertae sedis</taxon>
        <taxon>Neocallimastigomycetes</taxon>
        <taxon>Neocallimastigales</taxon>
        <taxon>Neocallimastigaceae</taxon>
        <taxon>Neocallimastix</taxon>
    </lineage>
</organism>
<reference evidence="1 2" key="1">
    <citation type="submission" date="2016-08" db="EMBL/GenBank/DDBJ databases">
        <title>A Parts List for Fungal Cellulosomes Revealed by Comparative Genomics.</title>
        <authorList>
            <consortium name="DOE Joint Genome Institute"/>
            <person name="Haitjema C.H."/>
            <person name="Gilmore S.P."/>
            <person name="Henske J.K."/>
            <person name="Solomon K.V."/>
            <person name="De Groot R."/>
            <person name="Kuo A."/>
            <person name="Mondo S.J."/>
            <person name="Salamov A.A."/>
            <person name="Labutti K."/>
            <person name="Zhao Z."/>
            <person name="Chiniquy J."/>
            <person name="Barry K."/>
            <person name="Brewer H.M."/>
            <person name="Purvine S.O."/>
            <person name="Wright A.T."/>
            <person name="Boxma B."/>
            <person name="Van Alen T."/>
            <person name="Hackstein J.H."/>
            <person name="Baker S.E."/>
            <person name="Grigoriev I.V."/>
            <person name="O'Malley M.A."/>
        </authorList>
    </citation>
    <scope>NUCLEOTIDE SEQUENCE [LARGE SCALE GENOMIC DNA]</scope>
    <source>
        <strain evidence="1 2">G1</strain>
    </source>
</reference>
<comment type="caution">
    <text evidence="1">The sequence shown here is derived from an EMBL/GenBank/DDBJ whole genome shotgun (WGS) entry which is preliminary data.</text>
</comment>
<evidence type="ECO:0000313" key="2">
    <source>
        <dbReference type="Proteomes" id="UP000193920"/>
    </source>
</evidence>
<evidence type="ECO:0000313" key="1">
    <source>
        <dbReference type="EMBL" id="ORY44264.1"/>
    </source>
</evidence>
<name>A0A1Y2CBP2_9FUNG</name>
<protein>
    <submittedName>
        <fullName evidence="1">Uncharacterized protein</fullName>
    </submittedName>
</protein>
<dbReference type="EMBL" id="MCOG01000114">
    <property type="protein sequence ID" value="ORY44264.1"/>
    <property type="molecule type" value="Genomic_DNA"/>
</dbReference>
<dbReference type="STRING" id="1754190.A0A1Y2CBP2"/>
<gene>
    <name evidence="1" type="ORF">LY90DRAFT_671668</name>
</gene>
<dbReference type="AlphaFoldDB" id="A0A1Y2CBP2"/>
<sequence length="206" mass="24414">MNNNSGRRITPYNQTNTYYNEEKIFKNYLKKIIAEIYPNKEDFEVKELVNILRLIRKKGIMEIKGFEDEDSLEMLINFYESELQNISLTDICTTISSFIPEESKNFFMDNFNNTPHNISKYNEKNNEKHNIRVDKVNKYNNEKFNNNEIKNIKINKDNKSNEEIINKNSIDNKKIVINKININNNNIKDNENVNTIVTKEGTNDMK</sequence>
<keyword evidence="2" id="KW-1185">Reference proteome</keyword>
<accession>A0A1Y2CBP2</accession>
<dbReference type="Proteomes" id="UP000193920">
    <property type="component" value="Unassembled WGS sequence"/>
</dbReference>
<proteinExistence type="predicted"/>